<keyword evidence="3" id="KW-0677">Repeat</keyword>
<keyword evidence="8" id="KW-0175">Coiled coil</keyword>
<dbReference type="InterPro" id="IPR036236">
    <property type="entry name" value="Znf_C2H2_sf"/>
</dbReference>
<dbReference type="HOGENOM" id="CLU_336833_0_0_1"/>
<evidence type="ECO:0000313" key="12">
    <source>
        <dbReference type="Proteomes" id="UP000012045"/>
    </source>
</evidence>
<dbReference type="OrthoDB" id="303107at2759"/>
<dbReference type="GO" id="GO:0000981">
    <property type="term" value="F:DNA-binding transcription factor activity, RNA polymerase II-specific"/>
    <property type="evidence" value="ECO:0007669"/>
    <property type="project" value="TreeGrafter"/>
</dbReference>
<feature type="compositionally biased region" description="Basic and acidic residues" evidence="9">
    <location>
        <begin position="745"/>
        <end position="765"/>
    </location>
</feature>
<keyword evidence="6" id="KW-0539">Nucleus</keyword>
<gene>
    <name evidence="11" type="ORF">BcDW1_3113</name>
</gene>
<evidence type="ECO:0000256" key="8">
    <source>
        <dbReference type="SAM" id="Coils"/>
    </source>
</evidence>
<feature type="compositionally biased region" description="Basic and acidic residues" evidence="9">
    <location>
        <begin position="685"/>
        <end position="703"/>
    </location>
</feature>
<dbReference type="PANTHER" id="PTHR24388">
    <property type="entry name" value="ZINC FINGER PROTEIN"/>
    <property type="match status" value="1"/>
</dbReference>
<feature type="compositionally biased region" description="Basic and acidic residues" evidence="9">
    <location>
        <begin position="144"/>
        <end position="154"/>
    </location>
</feature>
<dbReference type="STRING" id="1290391.M7UN13"/>
<reference evidence="12" key="1">
    <citation type="journal article" date="2013" name="Genome Announc.">
        <title>Draft genome sequence of Botrytis cinerea BcDW1, inoculum for noble rot of grape berries.</title>
        <authorList>
            <person name="Blanco-Ulate B."/>
            <person name="Allen G."/>
            <person name="Powell A.L."/>
            <person name="Cantu D."/>
        </authorList>
    </citation>
    <scope>NUCLEOTIDE SEQUENCE [LARGE SCALE GENOMIC DNA]</scope>
    <source>
        <strain evidence="12">BcDW1</strain>
    </source>
</reference>
<comment type="subcellular location">
    <subcellularLocation>
        <location evidence="1">Nucleus</location>
    </subcellularLocation>
</comment>
<keyword evidence="2" id="KW-0479">Metal-binding</keyword>
<feature type="compositionally biased region" description="Basic and acidic residues" evidence="9">
    <location>
        <begin position="897"/>
        <end position="907"/>
    </location>
</feature>
<dbReference type="PROSITE" id="PS00028">
    <property type="entry name" value="ZINC_FINGER_C2H2_1"/>
    <property type="match status" value="2"/>
</dbReference>
<dbReference type="InterPro" id="IPR013087">
    <property type="entry name" value="Znf_C2H2_type"/>
</dbReference>
<evidence type="ECO:0000256" key="2">
    <source>
        <dbReference type="ARBA" id="ARBA00022723"/>
    </source>
</evidence>
<feature type="compositionally biased region" description="Basic and acidic residues" evidence="9">
    <location>
        <begin position="1005"/>
        <end position="1023"/>
    </location>
</feature>
<keyword evidence="4 7" id="KW-0863">Zinc-finger</keyword>
<feature type="domain" description="C2H2-type" evidence="10">
    <location>
        <begin position="847"/>
        <end position="876"/>
    </location>
</feature>
<dbReference type="SMART" id="SM00355">
    <property type="entry name" value="ZnF_C2H2"/>
    <property type="match status" value="4"/>
</dbReference>
<dbReference type="Gene3D" id="3.30.160.60">
    <property type="entry name" value="Classic Zinc Finger"/>
    <property type="match status" value="2"/>
</dbReference>
<dbReference type="EMBL" id="KB707794">
    <property type="protein sequence ID" value="EMR88238.1"/>
    <property type="molecule type" value="Genomic_DNA"/>
</dbReference>
<feature type="coiled-coil region" evidence="8">
    <location>
        <begin position="233"/>
        <end position="295"/>
    </location>
</feature>
<evidence type="ECO:0000256" key="4">
    <source>
        <dbReference type="ARBA" id="ARBA00022771"/>
    </source>
</evidence>
<name>M7UN13_BOTF1</name>
<protein>
    <submittedName>
        <fullName evidence="11">Putative zinc finger protein 470 protein</fullName>
    </submittedName>
</protein>
<dbReference type="AlphaFoldDB" id="M7UN13"/>
<evidence type="ECO:0000256" key="1">
    <source>
        <dbReference type="ARBA" id="ARBA00004123"/>
    </source>
</evidence>
<accession>M7UN13</accession>
<feature type="compositionally biased region" description="Basic residues" evidence="9">
    <location>
        <begin position="995"/>
        <end position="1004"/>
    </location>
</feature>
<feature type="domain" description="C2H2-type" evidence="10">
    <location>
        <begin position="701"/>
        <end position="729"/>
    </location>
</feature>
<dbReference type="InterPro" id="IPR050527">
    <property type="entry name" value="Snail/Krueppel_Znf"/>
</dbReference>
<dbReference type="PANTHER" id="PTHR24388:SF54">
    <property type="entry name" value="PROTEIN ESCARGOT"/>
    <property type="match status" value="1"/>
</dbReference>
<evidence type="ECO:0000313" key="11">
    <source>
        <dbReference type="EMBL" id="EMR88238.1"/>
    </source>
</evidence>
<feature type="compositionally biased region" description="Basic and acidic residues" evidence="9">
    <location>
        <begin position="958"/>
        <end position="978"/>
    </location>
</feature>
<sequence length="1037" mass="117318">MLDLIPNITPLIWNKEDDIRLLAWIDFCKLQKVGAKEDTLYYMSEYSRFTSDAVKEHLSELWEKYGDQSKDSNQAMPLVDMINKGSAYMTKLPGEMRESIRAKVDSNSGDSLMLLIISKMADNIKQKKATKKPRDLPSTEEDDRGLKRSKGTEKADEDLPTSKKPRSSRDEISARTFQDNIVNGVEKSRLPTQKSSTTSAEATVCNSGEFTRARAQVLQYDSLDQELNGDSWSKRLRSLKNKHNQEITQMQELWQAESEKLSIKQAEAQGTIRDLRAQLKHLNEAQMARQEEEQRAFKSDANISLETRQFEDLEEIYRLTKENREMHKFSEFADLDLPGSLNLGHDMIDDAMDQIQFELSSIACHHVNTPQLFPKIFSIPSDLRNLILSAFNSDIDTAIGRNEVETITKKFGAQICIRALVMAALRDWVFMSRFPNFAPSNPRILSTYRHIISSLGGESKLSSLDIAAHRALIEGNWLREESIPKRATDLAARFSNGVAPLFAITSNNEEDGLFHTWGEHLECWKDKRAHLQEIFQTALTLKADSVVTKSRYGFAIYPPGTTFVGDGTVVKETSRPKIGSNWIYASFHIYDAVVIGNSKQSTLVETENFVKLPKARASAKYSKDLLFPKRLPKVVSGRITEVAETPIPKHKTAGQSKAILEAEAPLEPTVPQRNVESLKAHKSAGAKDDPKSDHSEDPPLPRCEECGKEFQAIASLRRHEKNRKCKECPECGKRFGRVAALQNHQKAEHSEYSESRPKETPIEQRRAHPEPGVLVTHQNNRYRKNFATAEATDASPNRQRNEDGVGGQLIKAPRAVSAVAPKARPAQVCHDNPKQKIPKGEIVDGKPECDLCGNAFSCKNTLQRHVKRETCSLECPECKETFVSLQERRYHQRREHKSVEKEPKDLTIPEPQTPSTPLKKKDKSHSSDQTRTSSSNGIQSHGKGMSSTLPHQYSHRYTKTDNLKDGKPRYKKTPRNETEDSDADDMLSPSELVKTKRAQRRRSTRSSDERTEVRVIDSRESPVRPRGKRSKTLAIKE</sequence>
<dbReference type="Proteomes" id="UP000012045">
    <property type="component" value="Unassembled WGS sequence"/>
</dbReference>
<dbReference type="PROSITE" id="PS50157">
    <property type="entry name" value="ZINC_FINGER_C2H2_2"/>
    <property type="match status" value="4"/>
</dbReference>
<feature type="domain" description="C2H2-type" evidence="10">
    <location>
        <begin position="726"/>
        <end position="754"/>
    </location>
</feature>
<feature type="region of interest" description="Disordered" evidence="9">
    <location>
        <begin position="887"/>
        <end position="1037"/>
    </location>
</feature>
<proteinExistence type="predicted"/>
<evidence type="ECO:0000256" key="9">
    <source>
        <dbReference type="SAM" id="MobiDB-lite"/>
    </source>
</evidence>
<dbReference type="SUPFAM" id="SSF57667">
    <property type="entry name" value="beta-beta-alpha zinc fingers"/>
    <property type="match status" value="2"/>
</dbReference>
<dbReference type="GO" id="GO:0008270">
    <property type="term" value="F:zinc ion binding"/>
    <property type="evidence" value="ECO:0007669"/>
    <property type="project" value="UniProtKB-KW"/>
</dbReference>
<dbReference type="Pfam" id="PF13912">
    <property type="entry name" value="zf-C2H2_6"/>
    <property type="match status" value="1"/>
</dbReference>
<dbReference type="Pfam" id="PF00096">
    <property type="entry name" value="zf-C2H2"/>
    <property type="match status" value="1"/>
</dbReference>
<keyword evidence="5" id="KW-0862">Zinc</keyword>
<dbReference type="GO" id="GO:0005634">
    <property type="term" value="C:nucleus"/>
    <property type="evidence" value="ECO:0007669"/>
    <property type="project" value="UniProtKB-SubCell"/>
</dbReference>
<organism evidence="11 12">
    <name type="scientific">Botryotinia fuckeliana (strain BcDW1)</name>
    <name type="common">Noble rot fungus</name>
    <name type="synonym">Botrytis cinerea</name>
    <dbReference type="NCBI Taxonomy" id="1290391"/>
    <lineage>
        <taxon>Eukaryota</taxon>
        <taxon>Fungi</taxon>
        <taxon>Dikarya</taxon>
        <taxon>Ascomycota</taxon>
        <taxon>Pezizomycotina</taxon>
        <taxon>Leotiomycetes</taxon>
        <taxon>Helotiales</taxon>
        <taxon>Sclerotiniaceae</taxon>
        <taxon>Botrytis</taxon>
    </lineage>
</organism>
<feature type="region of interest" description="Disordered" evidence="9">
    <location>
        <begin position="742"/>
        <end position="765"/>
    </location>
</feature>
<dbReference type="GO" id="GO:0000978">
    <property type="term" value="F:RNA polymerase II cis-regulatory region sequence-specific DNA binding"/>
    <property type="evidence" value="ECO:0007669"/>
    <property type="project" value="TreeGrafter"/>
</dbReference>
<evidence type="ECO:0000256" key="3">
    <source>
        <dbReference type="ARBA" id="ARBA00022737"/>
    </source>
</evidence>
<evidence type="ECO:0000256" key="7">
    <source>
        <dbReference type="PROSITE-ProRule" id="PRU00042"/>
    </source>
</evidence>
<feature type="region of interest" description="Disordered" evidence="9">
    <location>
        <begin position="677"/>
        <end position="703"/>
    </location>
</feature>
<evidence type="ECO:0000259" key="10">
    <source>
        <dbReference type="PROSITE" id="PS50157"/>
    </source>
</evidence>
<feature type="domain" description="C2H2-type" evidence="10">
    <location>
        <begin position="873"/>
        <end position="901"/>
    </location>
</feature>
<evidence type="ECO:0000256" key="5">
    <source>
        <dbReference type="ARBA" id="ARBA00022833"/>
    </source>
</evidence>
<evidence type="ECO:0000256" key="6">
    <source>
        <dbReference type="ARBA" id="ARBA00023242"/>
    </source>
</evidence>
<feature type="region of interest" description="Disordered" evidence="9">
    <location>
        <begin position="126"/>
        <end position="180"/>
    </location>
</feature>